<protein>
    <recommendedName>
        <fullName evidence="3">Putative hydro-lyase QE380_003219</fullName>
        <ecNumber evidence="3">4.2.1.-</ecNumber>
    </recommendedName>
</protein>
<reference evidence="4 5" key="1">
    <citation type="submission" date="2023-07" db="EMBL/GenBank/DDBJ databases">
        <title>Functional and genomic diversity of the sorghum phyllosphere microbiome.</title>
        <authorList>
            <person name="Shade A."/>
        </authorList>
    </citation>
    <scope>NUCLEOTIDE SEQUENCE [LARGE SCALE GENOMIC DNA]</scope>
    <source>
        <strain evidence="4 5">SORGH_AS_0887</strain>
    </source>
</reference>
<dbReference type="PANTHER" id="PTHR32022:SF10">
    <property type="entry name" value="D-GLUTAMATE CYCLASE, MITOCHONDRIAL"/>
    <property type="match status" value="1"/>
</dbReference>
<evidence type="ECO:0000256" key="1">
    <source>
        <dbReference type="ARBA" id="ARBA00007896"/>
    </source>
</evidence>
<keyword evidence="5" id="KW-1185">Reference proteome</keyword>
<proteinExistence type="inferred from homology"/>
<dbReference type="InterPro" id="IPR038021">
    <property type="entry name" value="Putative_hydro-lyase"/>
</dbReference>
<dbReference type="PIRSF" id="PIRSF029755">
    <property type="entry name" value="UCP029755"/>
    <property type="match status" value="1"/>
</dbReference>
<dbReference type="RefSeq" id="WP_307004892.1">
    <property type="nucleotide sequence ID" value="NZ_JAUTBK010000002.1"/>
</dbReference>
<evidence type="ECO:0000313" key="4">
    <source>
        <dbReference type="EMBL" id="MDQ1210296.1"/>
    </source>
</evidence>
<dbReference type="Gene3D" id="3.30.2040.10">
    <property type="entry name" value="PSTPO5379-like domain"/>
    <property type="match status" value="1"/>
</dbReference>
<dbReference type="InterPro" id="IPR009906">
    <property type="entry name" value="D-Glu_cyclase"/>
</dbReference>
<dbReference type="InterPro" id="IPR016938">
    <property type="entry name" value="UPF0317"/>
</dbReference>
<sequence>MNTSIFAPPECLLEAQKVRLAIREGYDRPTAGMANGLTQVNMISVPQDWAYDFLLYTQRNPQSCPVLDVIDAGQFQSRLIQDKQHDIRTDFPRYRIWEYGQCVDEVNDATAIWNNHPDMVTFLIGCSFSFESALLNAGIEVRHITDQRNVPMYLSNIPCTSAGRISGNMVVSMRPIPATQVSQAVQITAKMPRVHGAPVHIGDPKSLGIADLSKPDFGDSPRVLDGEIPVFWACGVTPQAAVMRSKVPFAISHAPGYMLITDVPDQAWML</sequence>
<accession>A0ABU0V0T1</accession>
<evidence type="ECO:0000256" key="3">
    <source>
        <dbReference type="HAMAP-Rule" id="MF_01830"/>
    </source>
</evidence>
<dbReference type="Pfam" id="PF07286">
    <property type="entry name" value="D-Glu_cyclase"/>
    <property type="match status" value="1"/>
</dbReference>
<comment type="similarity">
    <text evidence="1 3">Belongs to the D-glutamate cyclase family.</text>
</comment>
<evidence type="ECO:0000256" key="2">
    <source>
        <dbReference type="ARBA" id="ARBA00023239"/>
    </source>
</evidence>
<dbReference type="EC" id="4.2.1.-" evidence="3"/>
<dbReference type="NCBIfam" id="NF003969">
    <property type="entry name" value="PRK05463.1"/>
    <property type="match status" value="1"/>
</dbReference>
<evidence type="ECO:0000313" key="5">
    <source>
        <dbReference type="Proteomes" id="UP001233360"/>
    </source>
</evidence>
<dbReference type="Gene3D" id="3.40.1640.10">
    <property type="entry name" value="PSTPO5379-like"/>
    <property type="match status" value="1"/>
</dbReference>
<comment type="caution">
    <text evidence="4">The sequence shown here is derived from an EMBL/GenBank/DDBJ whole genome shotgun (WGS) entry which is preliminary data.</text>
</comment>
<dbReference type="EMBL" id="JAUTBK010000002">
    <property type="protein sequence ID" value="MDQ1210296.1"/>
    <property type="molecule type" value="Genomic_DNA"/>
</dbReference>
<gene>
    <name evidence="4" type="ORF">QE380_003219</name>
</gene>
<dbReference type="Proteomes" id="UP001233360">
    <property type="component" value="Unassembled WGS sequence"/>
</dbReference>
<dbReference type="HAMAP" id="MF_01830">
    <property type="entry name" value="Hydro_lyase"/>
    <property type="match status" value="1"/>
</dbReference>
<dbReference type="PANTHER" id="PTHR32022">
    <property type="entry name" value="D-GLUTAMATE CYCLASE, MITOCHONDRIAL"/>
    <property type="match status" value="1"/>
</dbReference>
<keyword evidence="2 3" id="KW-0456">Lyase</keyword>
<dbReference type="SUPFAM" id="SSF160920">
    <property type="entry name" value="PSTPO5379-like"/>
    <property type="match status" value="1"/>
</dbReference>
<organism evidence="4 5">
    <name type="scientific">Acinetobacter baylyi</name>
    <dbReference type="NCBI Taxonomy" id="202950"/>
    <lineage>
        <taxon>Bacteria</taxon>
        <taxon>Pseudomonadati</taxon>
        <taxon>Pseudomonadota</taxon>
        <taxon>Gammaproteobacteria</taxon>
        <taxon>Moraxellales</taxon>
        <taxon>Moraxellaceae</taxon>
        <taxon>Acinetobacter</taxon>
    </lineage>
</organism>
<name>A0ABU0V0T1_ACIBI</name>